<dbReference type="Pfam" id="PF04191">
    <property type="entry name" value="PEMT"/>
    <property type="match status" value="1"/>
</dbReference>
<evidence type="ECO:0000313" key="5">
    <source>
        <dbReference type="EMBL" id="NDL57573.1"/>
    </source>
</evidence>
<evidence type="ECO:0000256" key="2">
    <source>
        <dbReference type="ARBA" id="ARBA00022692"/>
    </source>
</evidence>
<dbReference type="GO" id="GO:0032259">
    <property type="term" value="P:methylation"/>
    <property type="evidence" value="ECO:0007669"/>
    <property type="project" value="UniProtKB-KW"/>
</dbReference>
<protein>
    <submittedName>
        <fullName evidence="5">Isoprenylcysteine carboxylmethyltransferase family protein</fullName>
    </submittedName>
</protein>
<evidence type="ECO:0000256" key="1">
    <source>
        <dbReference type="ARBA" id="ARBA00004127"/>
    </source>
</evidence>
<dbReference type="AlphaFoldDB" id="A0A7K3M2P4"/>
<gene>
    <name evidence="5" type="ORF">F7O44_10850</name>
</gene>
<comment type="caution">
    <text evidence="5">The sequence shown here is derived from an EMBL/GenBank/DDBJ whole genome shotgun (WGS) entry which is preliminary data.</text>
</comment>
<keyword evidence="4" id="KW-0472">Membrane</keyword>
<sequence>MRYARVRNLWERVPLPAETAGAMVLGALLQRWRPVTLPGYLRAPGMTLVVAGVVLAGRATLERGPGSLDEPQFLATSGVHGWSRNPMYVGCEALHLGLALATRNAWTAATWPVSALLLHRWVFREEGWLLEWFGREYEEYRMHVPRYAGRRRSRHR</sequence>
<dbReference type="EMBL" id="WLZY01000003">
    <property type="protein sequence ID" value="NDL57573.1"/>
    <property type="molecule type" value="Genomic_DNA"/>
</dbReference>
<keyword evidence="6" id="KW-1185">Reference proteome</keyword>
<comment type="subcellular location">
    <subcellularLocation>
        <location evidence="1">Endomembrane system</location>
        <topology evidence="1">Multi-pass membrane protein</topology>
    </subcellularLocation>
</comment>
<name>A0A7K3M2P4_9ACTN</name>
<dbReference type="InterPro" id="IPR007318">
    <property type="entry name" value="Phopholipid_MeTrfase"/>
</dbReference>
<evidence type="ECO:0000256" key="4">
    <source>
        <dbReference type="ARBA" id="ARBA00023136"/>
    </source>
</evidence>
<evidence type="ECO:0000313" key="6">
    <source>
        <dbReference type="Proteomes" id="UP000460435"/>
    </source>
</evidence>
<dbReference type="GO" id="GO:0012505">
    <property type="term" value="C:endomembrane system"/>
    <property type="evidence" value="ECO:0007669"/>
    <property type="project" value="UniProtKB-SubCell"/>
</dbReference>
<keyword evidence="2" id="KW-0812">Transmembrane</keyword>
<dbReference type="Proteomes" id="UP000460435">
    <property type="component" value="Unassembled WGS sequence"/>
</dbReference>
<dbReference type="RefSeq" id="WP_162450263.1">
    <property type="nucleotide sequence ID" value="NZ_WLZY01000003.1"/>
</dbReference>
<keyword evidence="5" id="KW-0808">Transferase</keyword>
<reference evidence="5 6" key="1">
    <citation type="submission" date="2019-11" db="EMBL/GenBank/DDBJ databases">
        <authorList>
            <person name="Li X.-J."/>
            <person name="Feng X.-M."/>
        </authorList>
    </citation>
    <scope>NUCLEOTIDE SEQUENCE [LARGE SCALE GENOMIC DNA]</scope>
    <source>
        <strain evidence="5 6">XMNu-373</strain>
    </source>
</reference>
<dbReference type="GO" id="GO:0008168">
    <property type="term" value="F:methyltransferase activity"/>
    <property type="evidence" value="ECO:0007669"/>
    <property type="project" value="UniProtKB-KW"/>
</dbReference>
<organism evidence="5 6">
    <name type="scientific">Phytoactinopolyspora mesophila</name>
    <dbReference type="NCBI Taxonomy" id="2650750"/>
    <lineage>
        <taxon>Bacteria</taxon>
        <taxon>Bacillati</taxon>
        <taxon>Actinomycetota</taxon>
        <taxon>Actinomycetes</taxon>
        <taxon>Jiangellales</taxon>
        <taxon>Jiangellaceae</taxon>
        <taxon>Phytoactinopolyspora</taxon>
    </lineage>
</organism>
<keyword evidence="3" id="KW-1133">Transmembrane helix</keyword>
<proteinExistence type="predicted"/>
<evidence type="ECO:0000256" key="3">
    <source>
        <dbReference type="ARBA" id="ARBA00022989"/>
    </source>
</evidence>
<keyword evidence="5" id="KW-0489">Methyltransferase</keyword>
<dbReference type="Gene3D" id="1.20.120.1630">
    <property type="match status" value="1"/>
</dbReference>
<accession>A0A7K3M2P4</accession>